<accession>A0AAV5IZA2</accession>
<dbReference type="AlphaFoldDB" id="A0AAV5IZA2"/>
<protein>
    <recommendedName>
        <fullName evidence="5">Protein POLAR LOCALIZATION DURING ASYMMETRIC DIVISION AND REDISTRIBUTION-like</fullName>
    </recommendedName>
</protein>
<feature type="region of interest" description="Disordered" evidence="2">
    <location>
        <begin position="38"/>
        <end position="70"/>
    </location>
</feature>
<feature type="coiled-coil region" evidence="1">
    <location>
        <begin position="263"/>
        <end position="290"/>
    </location>
</feature>
<proteinExistence type="predicted"/>
<dbReference type="PANTHER" id="PTHR33476">
    <property type="entry name" value="EMB|CAB62613.1"/>
    <property type="match status" value="1"/>
</dbReference>
<dbReference type="PANTHER" id="PTHR33476:SF22">
    <property type="entry name" value="PROTEIN POLAR LOCALIZATION DURING ASYMMETRIC DIVISION AND REDISTRIBUTION"/>
    <property type="match status" value="1"/>
</dbReference>
<reference evidence="3 4" key="1">
    <citation type="journal article" date="2021" name="Commun. Biol.">
        <title>The genome of Shorea leprosula (Dipterocarpaceae) highlights the ecological relevance of drought in aseasonal tropical rainforests.</title>
        <authorList>
            <person name="Ng K.K.S."/>
            <person name="Kobayashi M.J."/>
            <person name="Fawcett J.A."/>
            <person name="Hatakeyama M."/>
            <person name="Paape T."/>
            <person name="Ng C.H."/>
            <person name="Ang C.C."/>
            <person name="Tnah L.H."/>
            <person name="Lee C.T."/>
            <person name="Nishiyama T."/>
            <person name="Sese J."/>
            <person name="O'Brien M.J."/>
            <person name="Copetti D."/>
            <person name="Mohd Noor M.I."/>
            <person name="Ong R.C."/>
            <person name="Putra M."/>
            <person name="Sireger I.Z."/>
            <person name="Indrioko S."/>
            <person name="Kosugi Y."/>
            <person name="Izuno A."/>
            <person name="Isagi Y."/>
            <person name="Lee S.L."/>
            <person name="Shimizu K.K."/>
        </authorList>
    </citation>
    <scope>NUCLEOTIDE SEQUENCE [LARGE SCALE GENOMIC DNA]</scope>
    <source>
        <strain evidence="3">214</strain>
    </source>
</reference>
<name>A0AAV5IZA2_9ROSI</name>
<keyword evidence="1" id="KW-0175">Coiled coil</keyword>
<organism evidence="3 4">
    <name type="scientific">Rubroshorea leprosula</name>
    <dbReference type="NCBI Taxonomy" id="152421"/>
    <lineage>
        <taxon>Eukaryota</taxon>
        <taxon>Viridiplantae</taxon>
        <taxon>Streptophyta</taxon>
        <taxon>Embryophyta</taxon>
        <taxon>Tracheophyta</taxon>
        <taxon>Spermatophyta</taxon>
        <taxon>Magnoliopsida</taxon>
        <taxon>eudicotyledons</taxon>
        <taxon>Gunneridae</taxon>
        <taxon>Pentapetalae</taxon>
        <taxon>rosids</taxon>
        <taxon>malvids</taxon>
        <taxon>Malvales</taxon>
        <taxon>Dipterocarpaceae</taxon>
        <taxon>Rubroshorea</taxon>
    </lineage>
</organism>
<comment type="caution">
    <text evidence="3">The sequence shown here is derived from an EMBL/GenBank/DDBJ whole genome shotgun (WGS) entry which is preliminary data.</text>
</comment>
<evidence type="ECO:0008006" key="5">
    <source>
        <dbReference type="Google" id="ProtNLM"/>
    </source>
</evidence>
<dbReference type="Proteomes" id="UP001054252">
    <property type="component" value="Unassembled WGS sequence"/>
</dbReference>
<sequence length="317" mass="35666">MRSGDGYSGVGSESLLRIVGRLLARLWRSNRSGEKRIGRRNDGVAQVDGSDSRVSSSLGPAIDPSSERCRRETSLNLGIGGSLLYLMAASKIEMNKMVELRIQMETILQNVKEELQRKNAFFNIPPPPETNEMFKYSAVPDSAEENTQLSTQIPPPSNTVLSDQCLESDMAKSEDCFEGMNQLEAELKMELERLQLCLDAEKGLGNPPQGSMMVNEDNTSVRTNSFSFSEVIDPGNDIPEECFEEQCGIPPFELERKLHELLEARQQEQIRELEAALECTKQKLREKETEISWWKDTAHLLSQHVSESSCRPFPTLH</sequence>
<keyword evidence="4" id="KW-1185">Reference proteome</keyword>
<dbReference type="GO" id="GO:0008356">
    <property type="term" value="P:asymmetric cell division"/>
    <property type="evidence" value="ECO:0007669"/>
    <property type="project" value="InterPro"/>
</dbReference>
<evidence type="ECO:0000313" key="4">
    <source>
        <dbReference type="Proteomes" id="UP001054252"/>
    </source>
</evidence>
<dbReference type="InterPro" id="IPR040348">
    <property type="entry name" value="POLAR-like"/>
</dbReference>
<evidence type="ECO:0000256" key="2">
    <source>
        <dbReference type="SAM" id="MobiDB-lite"/>
    </source>
</evidence>
<gene>
    <name evidence="3" type="ORF">SLEP1_g15513</name>
</gene>
<evidence type="ECO:0000256" key="1">
    <source>
        <dbReference type="SAM" id="Coils"/>
    </source>
</evidence>
<dbReference type="EMBL" id="BPVZ01000020">
    <property type="protein sequence ID" value="GKV03158.1"/>
    <property type="molecule type" value="Genomic_DNA"/>
</dbReference>
<evidence type="ECO:0000313" key="3">
    <source>
        <dbReference type="EMBL" id="GKV03158.1"/>
    </source>
</evidence>